<dbReference type="AlphaFoldDB" id="A0A1J5R2C0"/>
<dbReference type="PROSITE" id="PS00061">
    <property type="entry name" value="ADH_SHORT"/>
    <property type="match status" value="1"/>
</dbReference>
<dbReference type="Gene3D" id="3.40.50.720">
    <property type="entry name" value="NAD(P)-binding Rossmann-like Domain"/>
    <property type="match status" value="1"/>
</dbReference>
<evidence type="ECO:0000313" key="2">
    <source>
        <dbReference type="EMBL" id="OIQ86199.1"/>
    </source>
</evidence>
<dbReference type="PANTHER" id="PTHR42760:SF123">
    <property type="entry name" value="OXIDOREDUCTASE"/>
    <property type="match status" value="1"/>
</dbReference>
<dbReference type="InterPro" id="IPR020904">
    <property type="entry name" value="Sc_DH/Rdtase_CS"/>
</dbReference>
<comment type="caution">
    <text evidence="2">The sequence shown here is derived from an EMBL/GenBank/DDBJ whole genome shotgun (WGS) entry which is preliminary data.</text>
</comment>
<dbReference type="CDD" id="cd05233">
    <property type="entry name" value="SDR_c"/>
    <property type="match status" value="1"/>
</dbReference>
<name>A0A1J5R2C0_9ZZZZ</name>
<dbReference type="EC" id="1.1.1.100" evidence="2"/>
<dbReference type="PANTHER" id="PTHR42760">
    <property type="entry name" value="SHORT-CHAIN DEHYDROGENASES/REDUCTASES FAMILY MEMBER"/>
    <property type="match status" value="1"/>
</dbReference>
<comment type="similarity">
    <text evidence="1">Belongs to the short-chain dehydrogenases/reductases (SDR) family.</text>
</comment>
<proteinExistence type="inferred from homology"/>
<keyword evidence="2" id="KW-0560">Oxidoreductase</keyword>
<reference evidence="2" key="1">
    <citation type="submission" date="2016-10" db="EMBL/GenBank/DDBJ databases">
        <title>Sequence of Gallionella enrichment culture.</title>
        <authorList>
            <person name="Poehlein A."/>
            <person name="Muehling M."/>
            <person name="Daniel R."/>
        </authorList>
    </citation>
    <scope>NUCLEOTIDE SEQUENCE</scope>
</reference>
<dbReference type="InterPro" id="IPR002347">
    <property type="entry name" value="SDR_fam"/>
</dbReference>
<organism evidence="2">
    <name type="scientific">mine drainage metagenome</name>
    <dbReference type="NCBI Taxonomy" id="410659"/>
    <lineage>
        <taxon>unclassified sequences</taxon>
        <taxon>metagenomes</taxon>
        <taxon>ecological metagenomes</taxon>
    </lineage>
</organism>
<dbReference type="Pfam" id="PF13561">
    <property type="entry name" value="adh_short_C2"/>
    <property type="match status" value="1"/>
</dbReference>
<dbReference type="PRINTS" id="PR00081">
    <property type="entry name" value="GDHRDH"/>
</dbReference>
<dbReference type="GO" id="GO:0030497">
    <property type="term" value="P:fatty acid elongation"/>
    <property type="evidence" value="ECO:0007669"/>
    <property type="project" value="TreeGrafter"/>
</dbReference>
<dbReference type="PRINTS" id="PR00080">
    <property type="entry name" value="SDRFAMILY"/>
</dbReference>
<dbReference type="FunFam" id="3.40.50.720:FF:000084">
    <property type="entry name" value="Short-chain dehydrogenase reductase"/>
    <property type="match status" value="1"/>
</dbReference>
<sequence>MSAAAVFAPELMTERVVVVTGAAGGVGGAVAELLASLGARLMLSDVDGEALRERAASLGAIFEVADLRDADAPARMLQRTLDVYGRLDGLANCAGVWVEGASDEATEADWQRCMDVNLKALFFLCSRAIPALKLSRGAIVNVSSDAGVVGNAGAAIYCASKGGVGLLTRALARELAPHGVRVNALCPSDIDSPMLALQARRYGQGDEQAYLRRLLANYPQGEHARFLTPQEVAHHVVWLLSPACAGVTGAQVMLDFGLTAGY</sequence>
<protein>
    <submittedName>
        <fullName evidence="2">3-oxoacyl-[acyl-carrier-protein] reductase FabG</fullName>
        <ecNumber evidence="2">1.1.1.100</ecNumber>
    </submittedName>
</protein>
<gene>
    <name evidence="2" type="primary">fabG_51</name>
    <name evidence="2" type="ORF">GALL_319500</name>
</gene>
<dbReference type="SUPFAM" id="SSF51735">
    <property type="entry name" value="NAD(P)-binding Rossmann-fold domains"/>
    <property type="match status" value="1"/>
</dbReference>
<accession>A0A1J5R2C0</accession>
<dbReference type="InterPro" id="IPR036291">
    <property type="entry name" value="NAD(P)-bd_dom_sf"/>
</dbReference>
<evidence type="ECO:0000256" key="1">
    <source>
        <dbReference type="ARBA" id="ARBA00006484"/>
    </source>
</evidence>
<dbReference type="EMBL" id="MLJW01000494">
    <property type="protein sequence ID" value="OIQ86199.1"/>
    <property type="molecule type" value="Genomic_DNA"/>
</dbReference>
<dbReference type="GO" id="GO:0004316">
    <property type="term" value="F:3-oxoacyl-[acyl-carrier-protein] reductase (NADPH) activity"/>
    <property type="evidence" value="ECO:0007669"/>
    <property type="project" value="UniProtKB-EC"/>
</dbReference>